<gene>
    <name evidence="13" type="ORF">UT63_C0025G0017</name>
</gene>
<feature type="active site" evidence="11">
    <location>
        <position position="74"/>
    </location>
</feature>
<evidence type="ECO:0000256" key="2">
    <source>
        <dbReference type="ARBA" id="ARBA00007579"/>
    </source>
</evidence>
<dbReference type="SUPFAM" id="SSF55811">
    <property type="entry name" value="Nudix"/>
    <property type="match status" value="1"/>
</dbReference>
<evidence type="ECO:0000256" key="6">
    <source>
        <dbReference type="ARBA" id="ARBA00022842"/>
    </source>
</evidence>
<evidence type="ECO:0000259" key="12">
    <source>
        <dbReference type="PROSITE" id="PS51462"/>
    </source>
</evidence>
<dbReference type="NCBIfam" id="NF002995">
    <property type="entry name" value="PRK03759.1"/>
    <property type="match status" value="1"/>
</dbReference>
<keyword evidence="8" id="KW-0414">Isoprene biosynthesis</keyword>
<organism evidence="13 14">
    <name type="scientific">Candidatus Gottesmanbacteria bacterium GW2011_GWC2_39_8</name>
    <dbReference type="NCBI Taxonomy" id="1618450"/>
    <lineage>
        <taxon>Bacteria</taxon>
        <taxon>Candidatus Gottesmaniibacteriota</taxon>
    </lineage>
</organism>
<comment type="similarity">
    <text evidence="2">Belongs to the IPP isomerase type 1 family.</text>
</comment>
<dbReference type="EC" id="5.3.3.2" evidence="3 10"/>
<dbReference type="Proteomes" id="UP000034539">
    <property type="component" value="Unassembled WGS sequence"/>
</dbReference>
<reference evidence="13 14" key="1">
    <citation type="journal article" date="2015" name="Nature">
        <title>rRNA introns, odd ribosomes, and small enigmatic genomes across a large radiation of phyla.</title>
        <authorList>
            <person name="Brown C.T."/>
            <person name="Hug L.A."/>
            <person name="Thomas B.C."/>
            <person name="Sharon I."/>
            <person name="Castelle C.J."/>
            <person name="Singh A."/>
            <person name="Wilkins M.J."/>
            <person name="Williams K.H."/>
            <person name="Banfield J.F."/>
        </authorList>
    </citation>
    <scope>NUCLEOTIDE SEQUENCE [LARGE SCALE GENOMIC DNA]</scope>
</reference>
<comment type="pathway">
    <text evidence="1">Isoprenoid biosynthesis; dimethylallyl diphosphate biosynthesis; dimethylallyl diphosphate from isopentenyl diphosphate: step 1/1.</text>
</comment>
<evidence type="ECO:0000256" key="3">
    <source>
        <dbReference type="ARBA" id="ARBA00012057"/>
    </source>
</evidence>
<evidence type="ECO:0000313" key="14">
    <source>
        <dbReference type="Proteomes" id="UP000034539"/>
    </source>
</evidence>
<dbReference type="InterPro" id="IPR011876">
    <property type="entry name" value="IsopentenylPP_isomerase_typ1"/>
</dbReference>
<dbReference type="InterPro" id="IPR015797">
    <property type="entry name" value="NUDIX_hydrolase-like_dom_sf"/>
</dbReference>
<keyword evidence="6" id="KW-0460">Magnesium</keyword>
<evidence type="ECO:0000256" key="9">
    <source>
        <dbReference type="ARBA" id="ARBA00023235"/>
    </source>
</evidence>
<keyword evidence="5" id="KW-0479">Metal-binding</keyword>
<dbReference type="Gene3D" id="3.90.79.10">
    <property type="entry name" value="Nucleoside Triphosphate Pyrophosphohydrolase"/>
    <property type="match status" value="1"/>
</dbReference>
<comment type="caution">
    <text evidence="13">The sequence shown here is derived from an EMBL/GenBank/DDBJ whole genome shotgun (WGS) entry which is preliminary data.</text>
</comment>
<evidence type="ECO:0000256" key="1">
    <source>
        <dbReference type="ARBA" id="ARBA00004826"/>
    </source>
</evidence>
<keyword evidence="4" id="KW-0963">Cytoplasm</keyword>
<keyword evidence="9 13" id="KW-0413">Isomerase</keyword>
<dbReference type="PIRSF" id="PIRSF018427">
    <property type="entry name" value="Isopntndiph_ism"/>
    <property type="match status" value="1"/>
</dbReference>
<evidence type="ECO:0000256" key="5">
    <source>
        <dbReference type="ARBA" id="ARBA00022723"/>
    </source>
</evidence>
<dbReference type="GO" id="GO:0004452">
    <property type="term" value="F:isopentenyl-diphosphate delta-isomerase activity"/>
    <property type="evidence" value="ECO:0007669"/>
    <property type="project" value="UniProtKB-UniRule"/>
</dbReference>
<keyword evidence="7" id="KW-0464">Manganese</keyword>
<dbReference type="InterPro" id="IPR056375">
    <property type="entry name" value="Idi_bact"/>
</dbReference>
<dbReference type="PROSITE" id="PS51462">
    <property type="entry name" value="NUDIX"/>
    <property type="match status" value="1"/>
</dbReference>
<dbReference type="InterPro" id="IPR000086">
    <property type="entry name" value="NUDIX_hydrolase_dom"/>
</dbReference>
<dbReference type="NCBIfam" id="TIGR02150">
    <property type="entry name" value="IPP_isom_1"/>
    <property type="match status" value="1"/>
</dbReference>
<protein>
    <recommendedName>
        <fullName evidence="3 10">Isopentenyl-diphosphate delta-isomerase</fullName>
        <ecNumber evidence="3 10">5.3.3.2</ecNumber>
    </recommendedName>
</protein>
<evidence type="ECO:0000256" key="11">
    <source>
        <dbReference type="PIRSR" id="PIRSR018427-1"/>
    </source>
</evidence>
<evidence type="ECO:0000256" key="8">
    <source>
        <dbReference type="ARBA" id="ARBA00023229"/>
    </source>
</evidence>
<feature type="active site" evidence="11">
    <location>
        <position position="131"/>
    </location>
</feature>
<dbReference type="HAMAP" id="MF_00202">
    <property type="entry name" value="Idi"/>
    <property type="match status" value="1"/>
</dbReference>
<dbReference type="PANTHER" id="PTHR10885">
    <property type="entry name" value="ISOPENTENYL-DIPHOSPHATE DELTA-ISOMERASE"/>
    <property type="match status" value="1"/>
</dbReference>
<dbReference type="CDD" id="cd02885">
    <property type="entry name" value="NUDIX_IPP_Isomerase"/>
    <property type="match status" value="1"/>
</dbReference>
<dbReference type="GO" id="GO:0046872">
    <property type="term" value="F:metal ion binding"/>
    <property type="evidence" value="ECO:0007669"/>
    <property type="project" value="UniProtKB-KW"/>
</dbReference>
<proteinExistence type="inferred from homology"/>
<evidence type="ECO:0000256" key="7">
    <source>
        <dbReference type="ARBA" id="ARBA00023211"/>
    </source>
</evidence>
<evidence type="ECO:0000256" key="10">
    <source>
        <dbReference type="NCBIfam" id="TIGR02150"/>
    </source>
</evidence>
<evidence type="ECO:0000256" key="4">
    <source>
        <dbReference type="ARBA" id="ARBA00022490"/>
    </source>
</evidence>
<dbReference type="GO" id="GO:0050992">
    <property type="term" value="P:dimethylallyl diphosphate biosynthetic process"/>
    <property type="evidence" value="ECO:0007669"/>
    <property type="project" value="UniProtKB-UniPathway"/>
</dbReference>
<feature type="domain" description="Nudix hydrolase" evidence="12">
    <location>
        <begin position="37"/>
        <end position="179"/>
    </location>
</feature>
<name>A0A0G0SE97_9BACT</name>
<dbReference type="GO" id="GO:0008299">
    <property type="term" value="P:isoprenoid biosynthetic process"/>
    <property type="evidence" value="ECO:0007669"/>
    <property type="project" value="UniProtKB-UniRule"/>
</dbReference>
<dbReference type="Pfam" id="PF00293">
    <property type="entry name" value="NUDIX"/>
    <property type="match status" value="1"/>
</dbReference>
<dbReference type="EMBL" id="LBXN01000025">
    <property type="protein sequence ID" value="KKR33040.1"/>
    <property type="molecule type" value="Genomic_DNA"/>
</dbReference>
<dbReference type="UniPathway" id="UPA00059">
    <property type="reaction ID" value="UER00104"/>
</dbReference>
<dbReference type="AlphaFoldDB" id="A0A0G0SE97"/>
<accession>A0A0G0SE97</accession>
<evidence type="ECO:0000313" key="13">
    <source>
        <dbReference type="EMBL" id="KKR33040.1"/>
    </source>
</evidence>
<sequence length="190" mass="21686">MVRYQAGAPMEQVVLVDDKNNEIGTADKETIHSHNTPLHRGFSLFLFNSKKQLLLTKRASTKKTFPGVWTNTVCGHPGPGESVEEATARRLKYELGIILGGSHPSEGETLIRKVSNYRYKFADKNGIEENEICPILIAYSDEEPKPNKEEIDDWKWMDREIFLEEIKRNPAIYSPWCIQEADLLYGFVKG</sequence>
<dbReference type="PANTHER" id="PTHR10885:SF0">
    <property type="entry name" value="ISOPENTENYL-DIPHOSPHATE DELTA-ISOMERASE"/>
    <property type="match status" value="1"/>
</dbReference>